<dbReference type="Proteomes" id="UP000238081">
    <property type="component" value="Unassembled WGS sequence"/>
</dbReference>
<dbReference type="SUPFAM" id="SSF55729">
    <property type="entry name" value="Acyl-CoA N-acyltransferases (Nat)"/>
    <property type="match status" value="1"/>
</dbReference>
<dbReference type="InterPro" id="IPR000182">
    <property type="entry name" value="GNAT_dom"/>
</dbReference>
<dbReference type="Pfam" id="PF13302">
    <property type="entry name" value="Acetyltransf_3"/>
    <property type="match status" value="1"/>
</dbReference>
<sequence>MISIEKLKEQDSELMDIWKGNYENEHNIKGVIKYDKKYWREKIMGCSNCQYWIINNGGIKIGVVDINHIDDDGCVLEYYIGDIHFRGRNITSSILWNMYNYLFYELKMKYAITVVSENDEKNLNTHLAMGCDIKGRFKENEHRNEKFNDMIYVLMKSEKWNNIKGGFDFEQISIEKI</sequence>
<accession>A0A2S7FC99</accession>
<dbReference type="InterPro" id="IPR016181">
    <property type="entry name" value="Acyl_CoA_acyltransferase"/>
</dbReference>
<evidence type="ECO:0000313" key="3">
    <source>
        <dbReference type="Proteomes" id="UP000238081"/>
    </source>
</evidence>
<name>A0A2S7FC99_CLOBU</name>
<keyword evidence="2" id="KW-0808">Transferase</keyword>
<comment type="caution">
    <text evidence="2">The sequence shown here is derived from an EMBL/GenBank/DDBJ whole genome shotgun (WGS) entry which is preliminary data.</text>
</comment>
<organism evidence="2 3">
    <name type="scientific">Clostridium butyricum</name>
    <dbReference type="NCBI Taxonomy" id="1492"/>
    <lineage>
        <taxon>Bacteria</taxon>
        <taxon>Bacillati</taxon>
        <taxon>Bacillota</taxon>
        <taxon>Clostridia</taxon>
        <taxon>Eubacteriales</taxon>
        <taxon>Clostridiaceae</taxon>
        <taxon>Clostridium</taxon>
    </lineage>
</organism>
<feature type="domain" description="N-acetyltransferase" evidence="1">
    <location>
        <begin position="11"/>
        <end position="124"/>
    </location>
</feature>
<proteinExistence type="predicted"/>
<evidence type="ECO:0000313" key="2">
    <source>
        <dbReference type="EMBL" id="PPV15852.1"/>
    </source>
</evidence>
<gene>
    <name evidence="2" type="ORF">AWN73_01825</name>
</gene>
<evidence type="ECO:0000259" key="1">
    <source>
        <dbReference type="Pfam" id="PF13302"/>
    </source>
</evidence>
<dbReference type="GO" id="GO:0016747">
    <property type="term" value="F:acyltransferase activity, transferring groups other than amino-acyl groups"/>
    <property type="evidence" value="ECO:0007669"/>
    <property type="project" value="InterPro"/>
</dbReference>
<dbReference type="Gene3D" id="3.40.630.30">
    <property type="match status" value="1"/>
</dbReference>
<dbReference type="EMBL" id="LRDH01000096">
    <property type="protein sequence ID" value="PPV15852.1"/>
    <property type="molecule type" value="Genomic_DNA"/>
</dbReference>
<reference evidence="2 3" key="1">
    <citation type="submission" date="2016-01" db="EMBL/GenBank/DDBJ databases">
        <title>Characterization of the Clostridium difficile lineages that are prevalent in Hong Kong and China.</title>
        <authorList>
            <person name="Kwok J.S.-L."/>
            <person name="Lam W.-Y."/>
            <person name="Ip M."/>
            <person name="Chan T.-F."/>
            <person name="Hawkey P.M."/>
            <person name="Tsui S.K.-W."/>
        </authorList>
    </citation>
    <scope>NUCLEOTIDE SEQUENCE [LARGE SCALE GENOMIC DNA]</scope>
    <source>
        <strain evidence="2 3">300064</strain>
    </source>
</reference>
<dbReference type="AlphaFoldDB" id="A0A2S7FC99"/>
<dbReference type="RefSeq" id="WP_043661365.1">
    <property type="nucleotide sequence ID" value="NZ_JSEG01000001.1"/>
</dbReference>
<protein>
    <submittedName>
        <fullName evidence="2">Acetyltransferase</fullName>
    </submittedName>
</protein>